<dbReference type="PROSITE" id="PS00108">
    <property type="entry name" value="PROTEIN_KINASE_ST"/>
    <property type="match status" value="1"/>
</dbReference>
<gene>
    <name evidence="7" type="ORF">Ccrd_022119</name>
</gene>
<dbReference type="PROSITE" id="PS50011">
    <property type="entry name" value="PROTEIN_KINASE_DOM"/>
    <property type="match status" value="1"/>
</dbReference>
<dbReference type="Pfam" id="PF00069">
    <property type="entry name" value="Pkinase"/>
    <property type="match status" value="1"/>
</dbReference>
<dbReference type="GO" id="GO:0004674">
    <property type="term" value="F:protein serine/threonine kinase activity"/>
    <property type="evidence" value="ECO:0007669"/>
    <property type="project" value="UniProtKB-KW"/>
</dbReference>
<keyword evidence="5" id="KW-0067">ATP-binding</keyword>
<evidence type="ECO:0000256" key="3">
    <source>
        <dbReference type="ARBA" id="ARBA00022741"/>
    </source>
</evidence>
<keyword evidence="8" id="KW-1185">Reference proteome</keyword>
<dbReference type="PANTHER" id="PTHR43895:SF162">
    <property type="entry name" value="CBL-INTERACTING SERINE_THREONINE-PROTEIN KINASE 25"/>
    <property type="match status" value="1"/>
</dbReference>
<name>A0A103XZ97_CYNCS</name>
<dbReference type="GO" id="GO:0007165">
    <property type="term" value="P:signal transduction"/>
    <property type="evidence" value="ECO:0007669"/>
    <property type="project" value="TreeGrafter"/>
</dbReference>
<dbReference type="SUPFAM" id="SSF56112">
    <property type="entry name" value="Protein kinase-like (PK-like)"/>
    <property type="match status" value="1"/>
</dbReference>
<feature type="domain" description="Protein kinase" evidence="6">
    <location>
        <begin position="1"/>
        <end position="120"/>
    </location>
</feature>
<keyword evidence="1" id="KW-0723">Serine/threonine-protein kinase</keyword>
<evidence type="ECO:0000256" key="4">
    <source>
        <dbReference type="ARBA" id="ARBA00022777"/>
    </source>
</evidence>
<dbReference type="EMBL" id="LEKV01003427">
    <property type="protein sequence ID" value="KVH99635.1"/>
    <property type="molecule type" value="Genomic_DNA"/>
</dbReference>
<dbReference type="InterPro" id="IPR011009">
    <property type="entry name" value="Kinase-like_dom_sf"/>
</dbReference>
<evidence type="ECO:0000313" key="7">
    <source>
        <dbReference type="EMBL" id="KVH99635.1"/>
    </source>
</evidence>
<dbReference type="PANTHER" id="PTHR43895">
    <property type="entry name" value="CALCIUM/CALMODULIN-DEPENDENT PROTEIN KINASE KINASE-RELATED"/>
    <property type="match status" value="1"/>
</dbReference>
<organism evidence="7 8">
    <name type="scientific">Cynara cardunculus var. scolymus</name>
    <name type="common">Globe artichoke</name>
    <name type="synonym">Cynara scolymus</name>
    <dbReference type="NCBI Taxonomy" id="59895"/>
    <lineage>
        <taxon>Eukaryota</taxon>
        <taxon>Viridiplantae</taxon>
        <taxon>Streptophyta</taxon>
        <taxon>Embryophyta</taxon>
        <taxon>Tracheophyta</taxon>
        <taxon>Spermatophyta</taxon>
        <taxon>Magnoliopsida</taxon>
        <taxon>eudicotyledons</taxon>
        <taxon>Gunneridae</taxon>
        <taxon>Pentapetalae</taxon>
        <taxon>asterids</taxon>
        <taxon>campanulids</taxon>
        <taxon>Asterales</taxon>
        <taxon>Asteraceae</taxon>
        <taxon>Carduoideae</taxon>
        <taxon>Cardueae</taxon>
        <taxon>Carduinae</taxon>
        <taxon>Cynara</taxon>
    </lineage>
</organism>
<evidence type="ECO:0000256" key="5">
    <source>
        <dbReference type="ARBA" id="ARBA00022840"/>
    </source>
</evidence>
<comment type="caution">
    <text evidence="7">The sequence shown here is derived from an EMBL/GenBank/DDBJ whole genome shotgun (WGS) entry which is preliminary data.</text>
</comment>
<protein>
    <submittedName>
        <fullName evidence="7">Calcium/calmodulin-dependent/calcium-dependent protein kinase</fullName>
    </submittedName>
</protein>
<proteinExistence type="predicted"/>
<dbReference type="STRING" id="59895.A0A103XZ97"/>
<evidence type="ECO:0000259" key="6">
    <source>
        <dbReference type="PROSITE" id="PS50011"/>
    </source>
</evidence>
<sequence length="120" mass="13791">MILWRNLVPASEIDKESMGNTRWGGVELFAKVAKGQLKEDLTRKYFQQLVNVIHYCHIRSVSHHDLKPKNLLLDENEDLKLRNKGMLHTQCGSGTSSYVMPEVLQKKAMIMPWWISGLVA</sequence>
<keyword evidence="3" id="KW-0547">Nucleotide-binding</keyword>
<accession>A0A103XZ97</accession>
<evidence type="ECO:0000313" key="8">
    <source>
        <dbReference type="Proteomes" id="UP000243975"/>
    </source>
</evidence>
<dbReference type="Proteomes" id="UP000243975">
    <property type="component" value="Unassembled WGS sequence"/>
</dbReference>
<reference evidence="7 8" key="1">
    <citation type="journal article" date="2016" name="Sci. Rep.">
        <title>The genome sequence of the outbreeding globe artichoke constructed de novo incorporating a phase-aware low-pass sequencing strategy of F1 progeny.</title>
        <authorList>
            <person name="Scaglione D."/>
            <person name="Reyes-Chin-Wo S."/>
            <person name="Acquadro A."/>
            <person name="Froenicke L."/>
            <person name="Portis E."/>
            <person name="Beitel C."/>
            <person name="Tirone M."/>
            <person name="Mauro R."/>
            <person name="Lo Monaco A."/>
            <person name="Mauromicale G."/>
            <person name="Faccioli P."/>
            <person name="Cattivelli L."/>
            <person name="Rieseberg L."/>
            <person name="Michelmore R."/>
            <person name="Lanteri S."/>
        </authorList>
    </citation>
    <scope>NUCLEOTIDE SEQUENCE [LARGE SCALE GENOMIC DNA]</scope>
    <source>
        <strain evidence="7">2C</strain>
    </source>
</reference>
<dbReference type="AlphaFoldDB" id="A0A103XZ97"/>
<dbReference type="Gramene" id="KVH99635">
    <property type="protein sequence ID" value="KVH99635"/>
    <property type="gene ID" value="Ccrd_022119"/>
</dbReference>
<dbReference type="Gene3D" id="1.10.510.10">
    <property type="entry name" value="Transferase(Phosphotransferase) domain 1"/>
    <property type="match status" value="1"/>
</dbReference>
<dbReference type="InterPro" id="IPR000719">
    <property type="entry name" value="Prot_kinase_dom"/>
</dbReference>
<evidence type="ECO:0000256" key="1">
    <source>
        <dbReference type="ARBA" id="ARBA00022527"/>
    </source>
</evidence>
<keyword evidence="4 7" id="KW-0418">Kinase</keyword>
<evidence type="ECO:0000256" key="2">
    <source>
        <dbReference type="ARBA" id="ARBA00022679"/>
    </source>
</evidence>
<dbReference type="GO" id="GO:0005524">
    <property type="term" value="F:ATP binding"/>
    <property type="evidence" value="ECO:0007669"/>
    <property type="project" value="UniProtKB-KW"/>
</dbReference>
<keyword evidence="2" id="KW-0808">Transferase</keyword>
<dbReference type="InterPro" id="IPR008271">
    <property type="entry name" value="Ser/Thr_kinase_AS"/>
</dbReference>